<dbReference type="EMBL" id="JANPWB010000011">
    <property type="protein sequence ID" value="KAJ1126294.1"/>
    <property type="molecule type" value="Genomic_DNA"/>
</dbReference>
<sequence>MAGLVHFSWLGVIGGAPWDRSPPDCCGGPVCCLSCAAGAPVGERRGAGWVGPAVEDFPAVWAAARLRGRPEEAF</sequence>
<accession>A0AAV7PGJ8</accession>
<organism evidence="2 3">
    <name type="scientific">Pleurodeles waltl</name>
    <name type="common">Iberian ribbed newt</name>
    <dbReference type="NCBI Taxonomy" id="8319"/>
    <lineage>
        <taxon>Eukaryota</taxon>
        <taxon>Metazoa</taxon>
        <taxon>Chordata</taxon>
        <taxon>Craniata</taxon>
        <taxon>Vertebrata</taxon>
        <taxon>Euteleostomi</taxon>
        <taxon>Amphibia</taxon>
        <taxon>Batrachia</taxon>
        <taxon>Caudata</taxon>
        <taxon>Salamandroidea</taxon>
        <taxon>Salamandridae</taxon>
        <taxon>Pleurodelinae</taxon>
        <taxon>Pleurodeles</taxon>
    </lineage>
</organism>
<feature type="signal peptide" evidence="1">
    <location>
        <begin position="1"/>
        <end position="15"/>
    </location>
</feature>
<reference evidence="2" key="1">
    <citation type="journal article" date="2022" name="bioRxiv">
        <title>Sequencing and chromosome-scale assembly of the giantPleurodeles waltlgenome.</title>
        <authorList>
            <person name="Brown T."/>
            <person name="Elewa A."/>
            <person name="Iarovenko S."/>
            <person name="Subramanian E."/>
            <person name="Araus A.J."/>
            <person name="Petzold A."/>
            <person name="Susuki M."/>
            <person name="Suzuki K.-i.T."/>
            <person name="Hayashi T."/>
            <person name="Toyoda A."/>
            <person name="Oliveira C."/>
            <person name="Osipova E."/>
            <person name="Leigh N.D."/>
            <person name="Simon A."/>
            <person name="Yun M.H."/>
        </authorList>
    </citation>
    <scope>NUCLEOTIDE SEQUENCE</scope>
    <source>
        <strain evidence="2">20211129_DDA</strain>
        <tissue evidence="2">Liver</tissue>
    </source>
</reference>
<gene>
    <name evidence="2" type="ORF">NDU88_004702</name>
</gene>
<evidence type="ECO:0000313" key="3">
    <source>
        <dbReference type="Proteomes" id="UP001066276"/>
    </source>
</evidence>
<keyword evidence="1" id="KW-0732">Signal</keyword>
<feature type="chain" id="PRO_5043865921" description="Secreted protein" evidence="1">
    <location>
        <begin position="16"/>
        <end position="74"/>
    </location>
</feature>
<comment type="caution">
    <text evidence="2">The sequence shown here is derived from an EMBL/GenBank/DDBJ whole genome shotgun (WGS) entry which is preliminary data.</text>
</comment>
<evidence type="ECO:0000256" key="1">
    <source>
        <dbReference type="SAM" id="SignalP"/>
    </source>
</evidence>
<protein>
    <recommendedName>
        <fullName evidence="4">Secreted protein</fullName>
    </recommendedName>
</protein>
<name>A0AAV7PGJ8_PLEWA</name>
<keyword evidence="3" id="KW-1185">Reference proteome</keyword>
<proteinExistence type="predicted"/>
<evidence type="ECO:0000313" key="2">
    <source>
        <dbReference type="EMBL" id="KAJ1126294.1"/>
    </source>
</evidence>
<evidence type="ECO:0008006" key="4">
    <source>
        <dbReference type="Google" id="ProtNLM"/>
    </source>
</evidence>
<dbReference type="AlphaFoldDB" id="A0AAV7PGJ8"/>
<dbReference type="Proteomes" id="UP001066276">
    <property type="component" value="Chromosome 7"/>
</dbReference>